<dbReference type="EMBL" id="PYNS01000002">
    <property type="protein sequence ID" value="PSV12822.1"/>
    <property type="molecule type" value="Genomic_DNA"/>
</dbReference>
<comment type="caution">
    <text evidence="1">The sequence shown here is derived from an EMBL/GenBank/DDBJ whole genome shotgun (WGS) entry which is preliminary data.</text>
</comment>
<proteinExistence type="predicted"/>
<evidence type="ECO:0008006" key="3">
    <source>
        <dbReference type="Google" id="ProtNLM"/>
    </source>
</evidence>
<name>A0A2T3KYD9_PHOLD</name>
<gene>
    <name evidence="1" type="ORF">C0W93_03655</name>
</gene>
<evidence type="ECO:0000313" key="2">
    <source>
        <dbReference type="Proteomes" id="UP000240530"/>
    </source>
</evidence>
<dbReference type="OrthoDB" id="7595800at2"/>
<accession>A0A2T3KYD9</accession>
<sequence>MDKQQAIFQILSFGPQRDEAFSVYLNAESQPDDAPFLVTKTLLISVLHQYLAQTIDDDDLEQWANLINFRDDINGEAIEDWLYALANQEMMGNGDKKANIERMLALLSDSE</sequence>
<dbReference type="RefSeq" id="WP_008987385.1">
    <property type="nucleotide sequence ID" value="NZ_CP131572.1"/>
</dbReference>
<dbReference type="Proteomes" id="UP000240530">
    <property type="component" value="Unassembled WGS sequence"/>
</dbReference>
<evidence type="ECO:0000313" key="1">
    <source>
        <dbReference type="EMBL" id="PSV12822.1"/>
    </source>
</evidence>
<reference evidence="1 2" key="1">
    <citation type="submission" date="2018-03" db="EMBL/GenBank/DDBJ databases">
        <title>Whole genome sequencing of Histamine producing bacteria.</title>
        <authorList>
            <person name="Butler K."/>
        </authorList>
    </citation>
    <scope>NUCLEOTIDE SEQUENCE [LARGE SCALE GENOMIC DNA]</scope>
    <source>
        <strain evidence="1 2">Res.4.1</strain>
    </source>
</reference>
<organism evidence="1 2">
    <name type="scientific">Photobacterium leiognathi subsp. mandapamensis</name>
    <name type="common">Photobacterium mandapamensis</name>
    <dbReference type="NCBI Taxonomy" id="48408"/>
    <lineage>
        <taxon>Bacteria</taxon>
        <taxon>Pseudomonadati</taxon>
        <taxon>Pseudomonadota</taxon>
        <taxon>Gammaproteobacteria</taxon>
        <taxon>Vibrionales</taxon>
        <taxon>Vibrionaceae</taxon>
        <taxon>Photobacterium</taxon>
    </lineage>
</organism>
<dbReference type="GeneID" id="99741880"/>
<dbReference type="AlphaFoldDB" id="A0A2T3KYD9"/>
<protein>
    <recommendedName>
        <fullName evidence="3">Orphan protein</fullName>
    </recommendedName>
</protein>